<feature type="region of interest" description="Disordered" evidence="1">
    <location>
        <begin position="46"/>
        <end position="78"/>
    </location>
</feature>
<comment type="caution">
    <text evidence="2">The sequence shown here is derived from an EMBL/GenBank/DDBJ whole genome shotgun (WGS) entry which is preliminary data.</text>
</comment>
<reference evidence="2 3" key="1">
    <citation type="journal article" date="2021" name="MBio">
        <title>A New Model Trypanosomatid, Novymonas esmeraldas: Genomic Perception of Its 'Candidatus Pandoraea novymonadis' Endosymbiont.</title>
        <authorList>
            <person name="Zakharova A."/>
            <person name="Saura A."/>
            <person name="Butenko A."/>
            <person name="Podesvova L."/>
            <person name="Warmusova S."/>
            <person name="Kostygov A.Y."/>
            <person name="Nenarokova A."/>
            <person name="Lukes J."/>
            <person name="Opperdoes F.R."/>
            <person name="Yurchenko V."/>
        </authorList>
    </citation>
    <scope>NUCLEOTIDE SEQUENCE [LARGE SCALE GENOMIC DNA]</scope>
    <source>
        <strain evidence="2 3">E262AT.01</strain>
    </source>
</reference>
<gene>
    <name evidence="2" type="ORF">NESM_000277900</name>
</gene>
<proteinExistence type="predicted"/>
<feature type="compositionally biased region" description="Low complexity" evidence="1">
    <location>
        <begin position="61"/>
        <end position="72"/>
    </location>
</feature>
<evidence type="ECO:0000313" key="3">
    <source>
        <dbReference type="Proteomes" id="UP001430356"/>
    </source>
</evidence>
<dbReference type="AlphaFoldDB" id="A0AAW0FER2"/>
<keyword evidence="3" id="KW-1185">Reference proteome</keyword>
<protein>
    <submittedName>
        <fullName evidence="2">Uncharacterized protein</fullName>
    </submittedName>
</protein>
<accession>A0AAW0FER2</accession>
<sequence>MDPEQYGSSAIKRYRIKREVEQLQQDGASLNLDRRSRAGRGFAHVAVPSNANGGGGGGGASQSATTATRQTSMFLDDE</sequence>
<organism evidence="2 3">
    <name type="scientific">Novymonas esmeraldas</name>
    <dbReference type="NCBI Taxonomy" id="1808958"/>
    <lineage>
        <taxon>Eukaryota</taxon>
        <taxon>Discoba</taxon>
        <taxon>Euglenozoa</taxon>
        <taxon>Kinetoplastea</taxon>
        <taxon>Metakinetoplastina</taxon>
        <taxon>Trypanosomatida</taxon>
        <taxon>Trypanosomatidae</taxon>
        <taxon>Novymonas</taxon>
    </lineage>
</organism>
<evidence type="ECO:0000313" key="2">
    <source>
        <dbReference type="EMBL" id="KAK7202092.1"/>
    </source>
</evidence>
<name>A0AAW0FER2_9TRYP</name>
<evidence type="ECO:0000256" key="1">
    <source>
        <dbReference type="SAM" id="MobiDB-lite"/>
    </source>
</evidence>
<dbReference type="EMBL" id="JAECZO010000024">
    <property type="protein sequence ID" value="KAK7202092.1"/>
    <property type="molecule type" value="Genomic_DNA"/>
</dbReference>
<dbReference type="Proteomes" id="UP001430356">
    <property type="component" value="Unassembled WGS sequence"/>
</dbReference>